<sequence>MATKNEDGKPITSQNTQESEVLCLQSGDNPGMSLMLVAQDGNNYLTWSMAVCLVLRARLKLGFIDGKCERPTANSDNFEQWQRVEYMVVSWLLNSICKDIAEAFICSTSARDKWLELEARFGESNAPLLYQIQREISALTQGDMSVTAYFTKLKKLWAYVSQSTAYLLLWR</sequence>
<proteinExistence type="predicted"/>
<dbReference type="EMBL" id="JACGWL010000013">
    <property type="protein sequence ID" value="KAK4389845.1"/>
    <property type="molecule type" value="Genomic_DNA"/>
</dbReference>
<evidence type="ECO:0008006" key="5">
    <source>
        <dbReference type="Google" id="ProtNLM"/>
    </source>
</evidence>
<dbReference type="PANTHER" id="PTHR37610">
    <property type="entry name" value="CCHC-TYPE DOMAIN-CONTAINING PROTEIN"/>
    <property type="match status" value="1"/>
</dbReference>
<dbReference type="InterPro" id="IPR005162">
    <property type="entry name" value="Retrotrans_gag_dom"/>
</dbReference>
<name>A0AAE1WAM8_9LAMI</name>
<comment type="caution">
    <text evidence="3">The sequence shown here is derived from an EMBL/GenBank/DDBJ whole genome shotgun (WGS) entry which is preliminary data.</text>
</comment>
<keyword evidence="4" id="KW-1185">Reference proteome</keyword>
<dbReference type="InterPro" id="IPR029472">
    <property type="entry name" value="Copia-like_N"/>
</dbReference>
<evidence type="ECO:0000313" key="3">
    <source>
        <dbReference type="EMBL" id="KAK4389845.1"/>
    </source>
</evidence>
<accession>A0AAE1WAM8</accession>
<dbReference type="AlphaFoldDB" id="A0AAE1WAM8"/>
<dbReference type="Proteomes" id="UP001289374">
    <property type="component" value="Unassembled WGS sequence"/>
</dbReference>
<dbReference type="Pfam" id="PF03732">
    <property type="entry name" value="Retrotrans_gag"/>
    <property type="match status" value="1"/>
</dbReference>
<evidence type="ECO:0000259" key="1">
    <source>
        <dbReference type="Pfam" id="PF03732"/>
    </source>
</evidence>
<dbReference type="Pfam" id="PF14244">
    <property type="entry name" value="Retrotran_gag_3"/>
    <property type="match status" value="1"/>
</dbReference>
<reference evidence="3" key="2">
    <citation type="journal article" date="2024" name="Plant">
        <title>Genomic evolution and insights into agronomic trait innovations of Sesamum species.</title>
        <authorList>
            <person name="Miao H."/>
            <person name="Wang L."/>
            <person name="Qu L."/>
            <person name="Liu H."/>
            <person name="Sun Y."/>
            <person name="Le M."/>
            <person name="Wang Q."/>
            <person name="Wei S."/>
            <person name="Zheng Y."/>
            <person name="Lin W."/>
            <person name="Duan Y."/>
            <person name="Cao H."/>
            <person name="Xiong S."/>
            <person name="Wang X."/>
            <person name="Wei L."/>
            <person name="Li C."/>
            <person name="Ma Q."/>
            <person name="Ju M."/>
            <person name="Zhao R."/>
            <person name="Li G."/>
            <person name="Mu C."/>
            <person name="Tian Q."/>
            <person name="Mei H."/>
            <person name="Zhang T."/>
            <person name="Gao T."/>
            <person name="Zhang H."/>
        </authorList>
    </citation>
    <scope>NUCLEOTIDE SEQUENCE</scope>
    <source>
        <strain evidence="3">K16</strain>
    </source>
</reference>
<feature type="domain" description="Retrotransposon gag" evidence="1">
    <location>
        <begin position="111"/>
        <end position="162"/>
    </location>
</feature>
<reference evidence="3" key="1">
    <citation type="submission" date="2020-06" db="EMBL/GenBank/DDBJ databases">
        <authorList>
            <person name="Li T."/>
            <person name="Hu X."/>
            <person name="Zhang T."/>
            <person name="Song X."/>
            <person name="Zhang H."/>
            <person name="Dai N."/>
            <person name="Sheng W."/>
            <person name="Hou X."/>
            <person name="Wei L."/>
        </authorList>
    </citation>
    <scope>NUCLEOTIDE SEQUENCE</scope>
    <source>
        <strain evidence="3">K16</strain>
        <tissue evidence="3">Leaf</tissue>
    </source>
</reference>
<gene>
    <name evidence="3" type="ORF">Sango_2321500</name>
</gene>
<evidence type="ECO:0000313" key="4">
    <source>
        <dbReference type="Proteomes" id="UP001289374"/>
    </source>
</evidence>
<organism evidence="3 4">
    <name type="scientific">Sesamum angolense</name>
    <dbReference type="NCBI Taxonomy" id="2727404"/>
    <lineage>
        <taxon>Eukaryota</taxon>
        <taxon>Viridiplantae</taxon>
        <taxon>Streptophyta</taxon>
        <taxon>Embryophyta</taxon>
        <taxon>Tracheophyta</taxon>
        <taxon>Spermatophyta</taxon>
        <taxon>Magnoliopsida</taxon>
        <taxon>eudicotyledons</taxon>
        <taxon>Gunneridae</taxon>
        <taxon>Pentapetalae</taxon>
        <taxon>asterids</taxon>
        <taxon>lamiids</taxon>
        <taxon>Lamiales</taxon>
        <taxon>Pedaliaceae</taxon>
        <taxon>Sesamum</taxon>
    </lineage>
</organism>
<dbReference type="PANTHER" id="PTHR37610:SF40">
    <property type="entry name" value="OS01G0909600 PROTEIN"/>
    <property type="match status" value="1"/>
</dbReference>
<feature type="domain" description="Retrotransposon Copia-like N-terminal" evidence="2">
    <location>
        <begin position="27"/>
        <end position="71"/>
    </location>
</feature>
<evidence type="ECO:0000259" key="2">
    <source>
        <dbReference type="Pfam" id="PF14244"/>
    </source>
</evidence>
<protein>
    <recommendedName>
        <fullName evidence="5">Retrotransposon Copia-like N-terminal domain-containing protein</fullName>
    </recommendedName>
</protein>